<proteinExistence type="predicted"/>
<dbReference type="InterPro" id="IPR010572">
    <property type="entry name" value="Tail_dom"/>
</dbReference>
<feature type="coiled-coil region" evidence="1">
    <location>
        <begin position="337"/>
        <end position="368"/>
    </location>
</feature>
<evidence type="ECO:0000259" key="3">
    <source>
        <dbReference type="Pfam" id="PF18994"/>
    </source>
</evidence>
<dbReference type="Pfam" id="PF06605">
    <property type="entry name" value="Prophage_tail"/>
    <property type="match status" value="1"/>
</dbReference>
<dbReference type="InterPro" id="IPR044051">
    <property type="entry name" value="Prophage_tail_N"/>
</dbReference>
<evidence type="ECO:0000313" key="4">
    <source>
        <dbReference type="EMBL" id="OAH63262.1"/>
    </source>
</evidence>
<accession>A0A177LDB9</accession>
<feature type="domain" description="Prophage endopeptidase tail N-terminal" evidence="3">
    <location>
        <begin position="24"/>
        <end position="97"/>
    </location>
</feature>
<dbReference type="Pfam" id="PF18994">
    <property type="entry name" value="Prophage_tailD1"/>
    <property type="match status" value="1"/>
</dbReference>
<evidence type="ECO:0008006" key="6">
    <source>
        <dbReference type="Google" id="ProtNLM"/>
    </source>
</evidence>
<gene>
    <name evidence="4" type="ORF">AWH49_06850</name>
</gene>
<sequence>MAGGSKRKKVNIILSVTHLDGRCEPLALIKNPEIEEEVNGVFSLTFTSFLFDRKNSNIKNPGHELLEEECIVDFNGQEFKIKNVTGNGTSKNVRATHIFFELTGHNVEGIQGGTRTAEEQASFILAGTGWTYEVQGVILPQLFLDAFGNSNAVQLIRLMCETLKCEVQIMPGRHLIFAQEIGPDEDFQFRFKHNISSIAHSVDSTDLYTAIKGYGSNNLAVEYQAPTVQLYGVIYADPVYDDNFSVSADLTEHIKQELGDRYLPKISIDVSIAELNEQGYKGIPDLGERVWLIHPKLDLLLKTRVMKRQGNPLVKGGMKVTLSNVKAAFSDVLTETIVDLDASKKEYRSKIEQTNERITLEVERLDGEVLEVYARIQIESDRITSEVGRLDGEVLAANSRITQLADSVTIEVNRIDEDLGELETQVQINAGEISSKVSYTDYNGVEMISRINQTASAVTISASKIDLNGITTVADSLWLGSTIGGEKNIYFSNFSRITSLNNGDLELEANGDLHLSALASLSKVRFDNDVGVKSIVDLSTAQSVIYGNNKPSSVSYADEAGYASSAGSANTAGNAWLLNGLSDNAFSRSGHVHPGNQYVKPWTTQTIELRVDTGNGRLYVYNGSFEGYVNLI</sequence>
<dbReference type="AlphaFoldDB" id="A0A177LDB9"/>
<organism evidence="4 5">
    <name type="scientific">Domibacillus aminovorans</name>
    <dbReference type="NCBI Taxonomy" id="29332"/>
    <lineage>
        <taxon>Bacteria</taxon>
        <taxon>Bacillati</taxon>
        <taxon>Bacillota</taxon>
        <taxon>Bacilli</taxon>
        <taxon>Bacillales</taxon>
        <taxon>Bacillaceae</taxon>
        <taxon>Domibacillus</taxon>
    </lineage>
</organism>
<dbReference type="Gene3D" id="6.20.110.10">
    <property type="match status" value="1"/>
</dbReference>
<dbReference type="Gene3D" id="3.55.50.40">
    <property type="match status" value="1"/>
</dbReference>
<feature type="domain" description="Tail spike" evidence="2">
    <location>
        <begin position="111"/>
        <end position="335"/>
    </location>
</feature>
<keyword evidence="1" id="KW-0175">Coiled coil</keyword>
<evidence type="ECO:0000259" key="2">
    <source>
        <dbReference type="Pfam" id="PF06605"/>
    </source>
</evidence>
<keyword evidence="5" id="KW-1185">Reference proteome</keyword>
<reference evidence="4 5" key="1">
    <citation type="submission" date="2016-01" db="EMBL/GenBank/DDBJ databases">
        <title>Investigation of taxonomic status of Bacillus aminovorans.</title>
        <authorList>
            <person name="Verma A."/>
            <person name="Pal Y."/>
            <person name="Krishnamurthi S."/>
        </authorList>
    </citation>
    <scope>NUCLEOTIDE SEQUENCE [LARGE SCALE GENOMIC DNA]</scope>
    <source>
        <strain evidence="4 5">DSM 1314</strain>
    </source>
</reference>
<dbReference type="EMBL" id="LQWY01000002">
    <property type="protein sequence ID" value="OAH63262.1"/>
    <property type="molecule type" value="Genomic_DNA"/>
</dbReference>
<dbReference type="Proteomes" id="UP000076935">
    <property type="component" value="Unassembled WGS sequence"/>
</dbReference>
<evidence type="ECO:0000256" key="1">
    <source>
        <dbReference type="SAM" id="Coils"/>
    </source>
</evidence>
<comment type="caution">
    <text evidence="4">The sequence shown here is derived from an EMBL/GenBank/DDBJ whole genome shotgun (WGS) entry which is preliminary data.</text>
</comment>
<dbReference type="InterPro" id="IPR007119">
    <property type="entry name" value="Phage_tail_spike_N"/>
</dbReference>
<evidence type="ECO:0000313" key="5">
    <source>
        <dbReference type="Proteomes" id="UP000076935"/>
    </source>
</evidence>
<protein>
    <recommendedName>
        <fullName evidence="6">Prophage tail endopeptidase domain-containing protein</fullName>
    </recommendedName>
</protein>
<name>A0A177LDB9_9BACI</name>
<dbReference type="NCBIfam" id="TIGR01665">
    <property type="entry name" value="put_anti_recept"/>
    <property type="match status" value="1"/>
</dbReference>